<evidence type="ECO:0000256" key="1">
    <source>
        <dbReference type="ARBA" id="ARBA00022679"/>
    </source>
</evidence>
<dbReference type="GO" id="GO:0016757">
    <property type="term" value="F:glycosyltransferase activity"/>
    <property type="evidence" value="ECO:0007669"/>
    <property type="project" value="TreeGrafter"/>
</dbReference>
<proteinExistence type="predicted"/>
<evidence type="ECO:0000313" key="2">
    <source>
        <dbReference type="EMBL" id="SVC65019.1"/>
    </source>
</evidence>
<accession>A0A382NV43</accession>
<protein>
    <recommendedName>
        <fullName evidence="3">Glycosyl transferase family 1 domain-containing protein</fullName>
    </recommendedName>
</protein>
<name>A0A382NV43_9ZZZZ</name>
<dbReference type="EMBL" id="UINC01102983">
    <property type="protein sequence ID" value="SVC65019.1"/>
    <property type="molecule type" value="Genomic_DNA"/>
</dbReference>
<organism evidence="2">
    <name type="scientific">marine metagenome</name>
    <dbReference type="NCBI Taxonomy" id="408172"/>
    <lineage>
        <taxon>unclassified sequences</taxon>
        <taxon>metagenomes</taxon>
        <taxon>ecological metagenomes</taxon>
    </lineage>
</organism>
<keyword evidence="1" id="KW-0808">Transferase</keyword>
<dbReference type="SUPFAM" id="SSF53756">
    <property type="entry name" value="UDP-Glycosyltransferase/glycogen phosphorylase"/>
    <property type="match status" value="1"/>
</dbReference>
<sequence length="296" mass="33686">MKLFLSYPLTAEPHGGGNQFLRNLAHEFSVAGILTASPYEADVILYNSHHHMRETLILKKQCSSKTFVHRMDGLQKLYNSSSDRRQDISIKYNKIAKGTIFQSKWSKNEFCKYGFIPSNSEVILNAADPAVFNSNYVPSSNKKIELLCTSFSPNINKGFNFYKLLDQALDFDRFNFTFVGNTPSTVNYKNIRCFPPESTSSIAQRLRETDIFISATLNDCCSNSIIEALSSNVPVLTLNSGGTPELVKDEAMLFENIDDFIMKLDYISTHLDFFKSSIKVDNMTDIAERYRLFFEK</sequence>
<dbReference type="PANTHER" id="PTHR46401:SF2">
    <property type="entry name" value="GLYCOSYLTRANSFERASE WBBK-RELATED"/>
    <property type="match status" value="1"/>
</dbReference>
<reference evidence="2" key="1">
    <citation type="submission" date="2018-05" db="EMBL/GenBank/DDBJ databases">
        <authorList>
            <person name="Lanie J.A."/>
            <person name="Ng W.-L."/>
            <person name="Kazmierczak K.M."/>
            <person name="Andrzejewski T.M."/>
            <person name="Davidsen T.M."/>
            <person name="Wayne K.J."/>
            <person name="Tettelin H."/>
            <person name="Glass J.I."/>
            <person name="Rusch D."/>
            <person name="Podicherti R."/>
            <person name="Tsui H.-C.T."/>
            <person name="Winkler M.E."/>
        </authorList>
    </citation>
    <scope>NUCLEOTIDE SEQUENCE</scope>
</reference>
<dbReference type="GO" id="GO:0009103">
    <property type="term" value="P:lipopolysaccharide biosynthetic process"/>
    <property type="evidence" value="ECO:0007669"/>
    <property type="project" value="TreeGrafter"/>
</dbReference>
<dbReference type="PANTHER" id="PTHR46401">
    <property type="entry name" value="GLYCOSYLTRANSFERASE WBBK-RELATED"/>
    <property type="match status" value="1"/>
</dbReference>
<feature type="non-terminal residue" evidence="2">
    <location>
        <position position="296"/>
    </location>
</feature>
<dbReference type="Gene3D" id="3.40.50.2000">
    <property type="entry name" value="Glycogen Phosphorylase B"/>
    <property type="match status" value="2"/>
</dbReference>
<dbReference type="Pfam" id="PF13692">
    <property type="entry name" value="Glyco_trans_1_4"/>
    <property type="match status" value="1"/>
</dbReference>
<dbReference type="AlphaFoldDB" id="A0A382NV43"/>
<evidence type="ECO:0008006" key="3">
    <source>
        <dbReference type="Google" id="ProtNLM"/>
    </source>
</evidence>
<gene>
    <name evidence="2" type="ORF">METZ01_LOCUS317873</name>
</gene>